<gene>
    <name evidence="2" type="ORF">E1212_18840</name>
</gene>
<sequence>MTQTPWPDGHRAAVVFNVAYELWPDGVAPGFSPMGNPLPPGAFDTQAADWASYGWKRGIWRVLDVLGRHGVQATVFTSARAAEVAPDTVKAIVDGGHDLCAHSYTQDVLPVLLDEAAEREHIALCKALLEPFTGTRIEGWLSPRCTPSVNTRRLLAEAGFGWHGDCFDQDLPYVDTAGDRPIVAMPMTMEVNDLPLYLRHGNPPRAYYDVFTESFGAALDGGTGHVDVTVHPHVFGRPFGARILEEIVRLVTARDDVWVITKTALARRVRTGPHAAAGR</sequence>
<name>A0A4R4RIW3_9ACTN</name>
<accession>A0A4R4RIW3</accession>
<dbReference type="PANTHER" id="PTHR43123">
    <property type="entry name" value="POLYSACCHARIDE DEACETYLASE-RELATED"/>
    <property type="match status" value="1"/>
</dbReference>
<dbReference type="SUPFAM" id="SSF88713">
    <property type="entry name" value="Glycoside hydrolase/deacetylase"/>
    <property type="match status" value="1"/>
</dbReference>
<dbReference type="GO" id="GO:0016810">
    <property type="term" value="F:hydrolase activity, acting on carbon-nitrogen (but not peptide) bonds"/>
    <property type="evidence" value="ECO:0007669"/>
    <property type="project" value="InterPro"/>
</dbReference>
<proteinExistence type="predicted"/>
<evidence type="ECO:0000313" key="2">
    <source>
        <dbReference type="EMBL" id="TDC49256.1"/>
    </source>
</evidence>
<dbReference type="Pfam" id="PF01522">
    <property type="entry name" value="Polysacc_deac_1"/>
    <property type="match status" value="1"/>
</dbReference>
<dbReference type="PANTHER" id="PTHR43123:SF1">
    <property type="entry name" value="POLYSACCHARIDE DEACETYLASE-RELATED"/>
    <property type="match status" value="1"/>
</dbReference>
<dbReference type="AlphaFoldDB" id="A0A4R4RIW3"/>
<reference evidence="2 3" key="1">
    <citation type="submission" date="2019-02" db="EMBL/GenBank/DDBJ databases">
        <title>Draft genome sequences of novel Actinobacteria.</title>
        <authorList>
            <person name="Sahin N."/>
            <person name="Ay H."/>
            <person name="Saygin H."/>
        </authorList>
    </citation>
    <scope>NUCLEOTIDE SEQUENCE [LARGE SCALE GENOMIC DNA]</scope>
    <source>
        <strain evidence="2 3">KC603</strain>
    </source>
</reference>
<dbReference type="InterPro" id="IPR011330">
    <property type="entry name" value="Glyco_hydro/deAcase_b/a-brl"/>
</dbReference>
<dbReference type="Proteomes" id="UP000295621">
    <property type="component" value="Unassembled WGS sequence"/>
</dbReference>
<dbReference type="Gene3D" id="3.20.20.370">
    <property type="entry name" value="Glycoside hydrolase/deacetylase"/>
    <property type="match status" value="1"/>
</dbReference>
<dbReference type="InterPro" id="IPR002509">
    <property type="entry name" value="NODB_dom"/>
</dbReference>
<organism evidence="2 3">
    <name type="scientific">Jiangella ureilytica</name>
    <dbReference type="NCBI Taxonomy" id="2530374"/>
    <lineage>
        <taxon>Bacteria</taxon>
        <taxon>Bacillati</taxon>
        <taxon>Actinomycetota</taxon>
        <taxon>Actinomycetes</taxon>
        <taxon>Jiangellales</taxon>
        <taxon>Jiangellaceae</taxon>
        <taxon>Jiangella</taxon>
    </lineage>
</organism>
<dbReference type="EMBL" id="SMKL01000044">
    <property type="protein sequence ID" value="TDC49256.1"/>
    <property type="molecule type" value="Genomic_DNA"/>
</dbReference>
<comment type="caution">
    <text evidence="2">The sequence shown here is derived from an EMBL/GenBank/DDBJ whole genome shotgun (WGS) entry which is preliminary data.</text>
</comment>
<evidence type="ECO:0000259" key="1">
    <source>
        <dbReference type="PROSITE" id="PS51677"/>
    </source>
</evidence>
<feature type="domain" description="NodB homology" evidence="1">
    <location>
        <begin position="44"/>
        <end position="260"/>
    </location>
</feature>
<dbReference type="RefSeq" id="WP_131985244.1">
    <property type="nucleotide sequence ID" value="NZ_SMKL01000044.1"/>
</dbReference>
<dbReference type="OrthoDB" id="9787041at2"/>
<dbReference type="PROSITE" id="PS51677">
    <property type="entry name" value="NODB"/>
    <property type="match status" value="1"/>
</dbReference>
<keyword evidence="3" id="KW-1185">Reference proteome</keyword>
<protein>
    <submittedName>
        <fullName evidence="2">Polysaccharide deacetylase</fullName>
    </submittedName>
</protein>
<dbReference type="GO" id="GO:0005975">
    <property type="term" value="P:carbohydrate metabolic process"/>
    <property type="evidence" value="ECO:0007669"/>
    <property type="project" value="InterPro"/>
</dbReference>
<dbReference type="CDD" id="cd10916">
    <property type="entry name" value="CE4_PuuE_HpPgdA_like"/>
    <property type="match status" value="1"/>
</dbReference>
<evidence type="ECO:0000313" key="3">
    <source>
        <dbReference type="Proteomes" id="UP000295621"/>
    </source>
</evidence>